<dbReference type="Pfam" id="PF00364">
    <property type="entry name" value="Biotin_lipoyl"/>
    <property type="match status" value="1"/>
</dbReference>
<feature type="non-terminal residue" evidence="14">
    <location>
        <position position="198"/>
    </location>
</feature>
<dbReference type="InterPro" id="IPR011053">
    <property type="entry name" value="Single_hybrid_motif"/>
</dbReference>
<dbReference type="InterPro" id="IPR050743">
    <property type="entry name" value="2-oxoacid_DH_E2_comp"/>
</dbReference>
<dbReference type="RefSeq" id="XP_051446847.1">
    <property type="nucleotide sequence ID" value="XM_051592946.1"/>
</dbReference>
<evidence type="ECO:0000256" key="1">
    <source>
        <dbReference type="ARBA" id="ARBA00001938"/>
    </source>
</evidence>
<comment type="cofactor">
    <cofactor evidence="1">
        <name>(R)-lipoate</name>
        <dbReference type="ChEBI" id="CHEBI:83088"/>
    </cofactor>
</comment>
<dbReference type="InterPro" id="IPR000089">
    <property type="entry name" value="Biotin_lipoyl"/>
</dbReference>
<reference evidence="14" key="1">
    <citation type="submission" date="2021-06" db="EMBL/GenBank/DDBJ databases">
        <authorList>
            <consortium name="DOE Joint Genome Institute"/>
            <person name="Mondo S.J."/>
            <person name="Amses K.R."/>
            <person name="Simmons D.R."/>
            <person name="Longcore J.E."/>
            <person name="Seto K."/>
            <person name="Alves G.H."/>
            <person name="Bonds A.E."/>
            <person name="Quandt C.A."/>
            <person name="Davis W.J."/>
            <person name="Chang Y."/>
            <person name="Letcher P.M."/>
            <person name="Powell M.J."/>
            <person name="Kuo A."/>
            <person name="Labutti K."/>
            <person name="Pangilinan J."/>
            <person name="Andreopoulos W."/>
            <person name="Tritt A."/>
            <person name="Riley R."/>
            <person name="Hundley H."/>
            <person name="Johnson J."/>
            <person name="Lipzen A."/>
            <person name="Barry K."/>
            <person name="Berbee M.L."/>
            <person name="Buchler N.E."/>
            <person name="Grigoriev I.V."/>
            <person name="Spatafora J.W."/>
            <person name="Stajich J.E."/>
            <person name="James T.Y."/>
        </authorList>
    </citation>
    <scope>NUCLEOTIDE SEQUENCE</scope>
    <source>
        <strain evidence="14">AG</strain>
    </source>
</reference>
<evidence type="ECO:0000256" key="5">
    <source>
        <dbReference type="ARBA" id="ARBA00022823"/>
    </source>
</evidence>
<feature type="compositionally biased region" description="Pro residues" evidence="12">
    <location>
        <begin position="159"/>
        <end position="183"/>
    </location>
</feature>
<keyword evidence="7" id="KW-0496">Mitochondrion</keyword>
<evidence type="ECO:0000256" key="4">
    <source>
        <dbReference type="ARBA" id="ARBA00022679"/>
    </source>
</evidence>
<dbReference type="GO" id="GO:0005759">
    <property type="term" value="C:mitochondrial matrix"/>
    <property type="evidence" value="ECO:0007669"/>
    <property type="project" value="UniProtKB-SubCell"/>
</dbReference>
<organism evidence="14 15">
    <name type="scientific">Umbelopsis ramanniana AG</name>
    <dbReference type="NCBI Taxonomy" id="1314678"/>
    <lineage>
        <taxon>Eukaryota</taxon>
        <taxon>Fungi</taxon>
        <taxon>Fungi incertae sedis</taxon>
        <taxon>Mucoromycota</taxon>
        <taxon>Mucoromycotina</taxon>
        <taxon>Umbelopsidomycetes</taxon>
        <taxon>Umbelopsidales</taxon>
        <taxon>Umbelopsidaceae</taxon>
        <taxon>Umbelopsis</taxon>
    </lineage>
</organism>
<gene>
    <name evidence="14" type="ORF">K450DRAFT_269988</name>
</gene>
<reference evidence="14" key="2">
    <citation type="journal article" date="2022" name="Proc. Natl. Acad. Sci. U.S.A.">
        <title>Diploid-dominant life cycles characterize the early evolution of Fungi.</title>
        <authorList>
            <person name="Amses K.R."/>
            <person name="Simmons D.R."/>
            <person name="Longcore J.E."/>
            <person name="Mondo S.J."/>
            <person name="Seto K."/>
            <person name="Jeronimo G.H."/>
            <person name="Bonds A.E."/>
            <person name="Quandt C.A."/>
            <person name="Davis W.J."/>
            <person name="Chang Y."/>
            <person name="Federici B.A."/>
            <person name="Kuo A."/>
            <person name="LaButti K."/>
            <person name="Pangilinan J."/>
            <person name="Andreopoulos W."/>
            <person name="Tritt A."/>
            <person name="Riley R."/>
            <person name="Hundley H."/>
            <person name="Johnson J."/>
            <person name="Lipzen A."/>
            <person name="Barry K."/>
            <person name="Lang B.F."/>
            <person name="Cuomo C.A."/>
            <person name="Buchler N.E."/>
            <person name="Grigoriev I.V."/>
            <person name="Spatafora J.W."/>
            <person name="Stajich J.E."/>
            <person name="James T.Y."/>
        </authorList>
    </citation>
    <scope>NUCLEOTIDE SEQUENCE</scope>
    <source>
        <strain evidence="14">AG</strain>
    </source>
</reference>
<feature type="region of interest" description="Disordered" evidence="12">
    <location>
        <begin position="150"/>
        <end position="198"/>
    </location>
</feature>
<keyword evidence="6" id="KW-0809">Transit peptide</keyword>
<feature type="domain" description="Lipoyl-binding" evidence="13">
    <location>
        <begin position="64"/>
        <end position="143"/>
    </location>
</feature>
<evidence type="ECO:0000256" key="8">
    <source>
        <dbReference type="ARBA" id="ARBA00023315"/>
    </source>
</evidence>
<evidence type="ECO:0000256" key="9">
    <source>
        <dbReference type="ARBA" id="ARBA00038880"/>
    </source>
</evidence>
<dbReference type="PROSITE" id="PS50968">
    <property type="entry name" value="BIOTINYL_LIPOYL"/>
    <property type="match status" value="1"/>
</dbReference>
<keyword evidence="8" id="KW-0012">Acyltransferase</keyword>
<dbReference type="GO" id="GO:0016407">
    <property type="term" value="F:acetyltransferase activity"/>
    <property type="evidence" value="ECO:0007669"/>
    <property type="project" value="TreeGrafter"/>
</dbReference>
<dbReference type="GO" id="GO:0031405">
    <property type="term" value="F:lipoic acid binding"/>
    <property type="evidence" value="ECO:0007669"/>
    <property type="project" value="TreeGrafter"/>
</dbReference>
<keyword evidence="15" id="KW-1185">Reference proteome</keyword>
<evidence type="ECO:0000256" key="7">
    <source>
        <dbReference type="ARBA" id="ARBA00023128"/>
    </source>
</evidence>
<evidence type="ECO:0000313" key="14">
    <source>
        <dbReference type="EMBL" id="KAI8581843.1"/>
    </source>
</evidence>
<dbReference type="GO" id="GO:0043754">
    <property type="term" value="F:dihydrolipoamide branched chain acyltransferase activity"/>
    <property type="evidence" value="ECO:0007669"/>
    <property type="project" value="UniProtKB-EC"/>
</dbReference>
<sequence length="198" mass="21439">MLKFSSTVARQGISRVPRHLLARKSSIATKLLHTSSKPARWTRPALYNTLSPPTLRNEFHSAVAAQVIKPFLLADIGEGITECEVVQWFVEPGTDVLEFDKICEVQSDKASVEITSRYSGVIKKLHYQANDMARVGQPLVDIDVDEGDAMAVEGDKPPQSEPVPTTPPTSTPESPQPVTPSTPPSKDASILSLATPAV</sequence>
<evidence type="ECO:0000256" key="10">
    <source>
        <dbReference type="ARBA" id="ARBA00039275"/>
    </source>
</evidence>
<dbReference type="FunFam" id="2.40.50.100:FF:000013">
    <property type="entry name" value="Dihydrolipoamide acetyltransferase component of pyruvate dehydrogenase complex"/>
    <property type="match status" value="1"/>
</dbReference>
<name>A0AAD5EDR0_UMBRA</name>
<proteinExistence type="inferred from homology"/>
<dbReference type="SUPFAM" id="SSF51230">
    <property type="entry name" value="Single hybrid motif"/>
    <property type="match status" value="1"/>
</dbReference>
<evidence type="ECO:0000256" key="6">
    <source>
        <dbReference type="ARBA" id="ARBA00022946"/>
    </source>
</evidence>
<dbReference type="PROSITE" id="PS00189">
    <property type="entry name" value="LIPOYL"/>
    <property type="match status" value="1"/>
</dbReference>
<comment type="caution">
    <text evidence="14">The sequence shown here is derived from an EMBL/GenBank/DDBJ whole genome shotgun (WGS) entry which is preliminary data.</text>
</comment>
<comment type="similarity">
    <text evidence="3">Belongs to the 2-oxoacid dehydrogenase family.</text>
</comment>
<evidence type="ECO:0000256" key="11">
    <source>
        <dbReference type="ARBA" id="ARBA00042008"/>
    </source>
</evidence>
<dbReference type="AlphaFoldDB" id="A0AAD5EDR0"/>
<evidence type="ECO:0000313" key="15">
    <source>
        <dbReference type="Proteomes" id="UP001206595"/>
    </source>
</evidence>
<evidence type="ECO:0000256" key="2">
    <source>
        <dbReference type="ARBA" id="ARBA00004305"/>
    </source>
</evidence>
<keyword evidence="4" id="KW-0808">Transferase</keyword>
<protein>
    <recommendedName>
        <fullName evidence="10">Lipoamide acyltransferase component of branched-chain alpha-keto acid dehydrogenase complex, mitochondrial</fullName>
        <ecNumber evidence="9">2.3.1.168</ecNumber>
    </recommendedName>
    <alternativeName>
        <fullName evidence="11">Branched-chain alpha-keto acid dehydrogenase complex component E2</fullName>
    </alternativeName>
</protein>
<accession>A0AAD5EDR0</accession>
<keyword evidence="5" id="KW-0450">Lipoyl</keyword>
<dbReference type="InterPro" id="IPR003016">
    <property type="entry name" value="2-oxoA_DH_lipoyl-BS"/>
</dbReference>
<dbReference type="PANTHER" id="PTHR43178">
    <property type="entry name" value="DIHYDROLIPOAMIDE ACETYLTRANSFERASE COMPONENT OF PYRUVATE DEHYDROGENASE COMPLEX"/>
    <property type="match status" value="1"/>
</dbReference>
<dbReference type="Proteomes" id="UP001206595">
    <property type="component" value="Unassembled WGS sequence"/>
</dbReference>
<comment type="subcellular location">
    <subcellularLocation>
        <location evidence="2">Mitochondrion matrix</location>
    </subcellularLocation>
</comment>
<dbReference type="EC" id="2.3.1.168" evidence="9"/>
<evidence type="ECO:0000256" key="3">
    <source>
        <dbReference type="ARBA" id="ARBA00007317"/>
    </source>
</evidence>
<dbReference type="CDD" id="cd06849">
    <property type="entry name" value="lipoyl_domain"/>
    <property type="match status" value="1"/>
</dbReference>
<dbReference type="Gene3D" id="2.40.50.100">
    <property type="match status" value="1"/>
</dbReference>
<evidence type="ECO:0000256" key="12">
    <source>
        <dbReference type="SAM" id="MobiDB-lite"/>
    </source>
</evidence>
<evidence type="ECO:0000259" key="13">
    <source>
        <dbReference type="PROSITE" id="PS50968"/>
    </source>
</evidence>
<dbReference type="GeneID" id="75918288"/>
<dbReference type="PANTHER" id="PTHR43178:SF5">
    <property type="entry name" value="LIPOAMIDE ACYLTRANSFERASE COMPONENT OF BRANCHED-CHAIN ALPHA-KETO ACID DEHYDROGENASE COMPLEX, MITOCHONDRIAL"/>
    <property type="match status" value="1"/>
</dbReference>
<dbReference type="EMBL" id="MU620904">
    <property type="protein sequence ID" value="KAI8581843.1"/>
    <property type="molecule type" value="Genomic_DNA"/>
</dbReference>